<proteinExistence type="predicted"/>
<dbReference type="InterPro" id="IPR029787">
    <property type="entry name" value="Nucleotide_cyclase"/>
</dbReference>
<organism evidence="9 10">
    <name type="scientific">Vreelandella gomseomensis</name>
    <dbReference type="NCBI Taxonomy" id="370766"/>
    <lineage>
        <taxon>Bacteria</taxon>
        <taxon>Pseudomonadati</taxon>
        <taxon>Pseudomonadota</taxon>
        <taxon>Gammaproteobacteria</taxon>
        <taxon>Oceanospirillales</taxon>
        <taxon>Halomonadaceae</taxon>
        <taxon>Vreelandella</taxon>
    </lineage>
</organism>
<dbReference type="Pfam" id="PF00072">
    <property type="entry name" value="Response_reg"/>
    <property type="match status" value="1"/>
</dbReference>
<dbReference type="PANTHER" id="PTHR45138">
    <property type="entry name" value="REGULATORY COMPONENTS OF SENSORY TRANSDUCTION SYSTEM"/>
    <property type="match status" value="1"/>
</dbReference>
<dbReference type="Pfam" id="PF01627">
    <property type="entry name" value="Hpt"/>
    <property type="match status" value="1"/>
</dbReference>
<dbReference type="EMBL" id="JARWAI010000002">
    <property type="protein sequence ID" value="MDR5874054.1"/>
    <property type="molecule type" value="Genomic_DNA"/>
</dbReference>
<feature type="modified residue" description="Phosphohistidine" evidence="4">
    <location>
        <position position="57"/>
    </location>
</feature>
<feature type="domain" description="Response regulatory" evidence="6">
    <location>
        <begin position="258"/>
        <end position="374"/>
    </location>
</feature>
<feature type="domain" description="Response regulatory" evidence="6">
    <location>
        <begin position="132"/>
        <end position="249"/>
    </location>
</feature>
<name>A0ABU1GAG5_9GAMM</name>
<dbReference type="NCBIfam" id="TIGR00254">
    <property type="entry name" value="GGDEF"/>
    <property type="match status" value="1"/>
</dbReference>
<dbReference type="InterPro" id="IPR001789">
    <property type="entry name" value="Sig_transdc_resp-reg_receiver"/>
</dbReference>
<evidence type="ECO:0000256" key="4">
    <source>
        <dbReference type="PROSITE-ProRule" id="PRU00110"/>
    </source>
</evidence>
<dbReference type="CDD" id="cd00088">
    <property type="entry name" value="HPT"/>
    <property type="match status" value="1"/>
</dbReference>
<dbReference type="Gene3D" id="3.30.70.270">
    <property type="match status" value="1"/>
</dbReference>
<dbReference type="SUPFAM" id="SSF55073">
    <property type="entry name" value="Nucleotide cyclase"/>
    <property type="match status" value="1"/>
</dbReference>
<dbReference type="InterPro" id="IPR036641">
    <property type="entry name" value="HPT_dom_sf"/>
</dbReference>
<keyword evidence="9" id="KW-0548">Nucleotidyltransferase</keyword>
<dbReference type="SMART" id="SM00448">
    <property type="entry name" value="REC"/>
    <property type="match status" value="2"/>
</dbReference>
<dbReference type="InterPro" id="IPR043128">
    <property type="entry name" value="Rev_trsase/Diguanyl_cyclase"/>
</dbReference>
<dbReference type="GO" id="GO:0052621">
    <property type="term" value="F:diguanylate cyclase activity"/>
    <property type="evidence" value="ECO:0007669"/>
    <property type="project" value="UniProtKB-EC"/>
</dbReference>
<dbReference type="EC" id="2.7.7.65" evidence="1"/>
<sequence length="552" mass="61442">MADPTSSQAFAQRLKALSEAYSKRLDADFERLQALVEQVVEDPSRLDSLHQIHAVLHSLAGSAGTFGFERLGRQAREYERQINGLLKQESIQSLPTREWVAQLQDTLEADKRQKAVVGLETSRQDDVDGEPAIWLVERDPMLAEYMAQQLHSFGFQVRHFSDAQDLAEVDDASPDLLLIDHRGTRHAAIKTNPVDFWLSQLSRYSCPVLFTGSEESFTARLQALRSGGQNYFAKPLDMIKLASHIAQLIKTKDSQPERVIIVEDDVELSQHLACVLEAAGMQVNVFDHPEAFFDALNDINPELILMDLWLPGITGAEIAALLGQMERWSQLPIVYLSAEPDAELRGQALLKGGDAFLEKPIDTDLLVSLCRSRVVRLRRLEQTKTRDALTGLLKHASIKGALQDQWQLAQRKPQGFCVVMLDIDHFKAVNDTYGHAVGDLVIAAVGTLLRQRFRSTDKLGRYGGEEFTLVLIDCTADHAVSMVNSLREDFSAIQFTGGGEPFACTLSAGVVDNQDFPDDTAESLLNRADQALYQAKNSGRNRTCLASETQRE</sequence>
<gene>
    <name evidence="9" type="ORF">QC815_03885</name>
</gene>
<dbReference type="PROSITE" id="PS50110">
    <property type="entry name" value="RESPONSE_REGULATORY"/>
    <property type="match status" value="2"/>
</dbReference>
<dbReference type="Pfam" id="PF00990">
    <property type="entry name" value="GGDEF"/>
    <property type="match status" value="1"/>
</dbReference>
<dbReference type="InterPro" id="IPR000160">
    <property type="entry name" value="GGDEF_dom"/>
</dbReference>
<keyword evidence="10" id="KW-1185">Reference proteome</keyword>
<evidence type="ECO:0000259" key="8">
    <source>
        <dbReference type="PROSITE" id="PS50894"/>
    </source>
</evidence>
<feature type="domain" description="HPt" evidence="8">
    <location>
        <begin position="17"/>
        <end position="117"/>
    </location>
</feature>
<comment type="caution">
    <text evidence="9">The sequence shown here is derived from an EMBL/GenBank/DDBJ whole genome shotgun (WGS) entry which is preliminary data.</text>
</comment>
<dbReference type="SUPFAM" id="SSF52172">
    <property type="entry name" value="CheY-like"/>
    <property type="match status" value="2"/>
</dbReference>
<dbReference type="Gene3D" id="1.20.120.160">
    <property type="entry name" value="HPT domain"/>
    <property type="match status" value="1"/>
</dbReference>
<feature type="domain" description="GGDEF" evidence="7">
    <location>
        <begin position="414"/>
        <end position="548"/>
    </location>
</feature>
<comment type="catalytic activity">
    <reaction evidence="3">
        <text>2 GTP = 3',3'-c-di-GMP + 2 diphosphate</text>
        <dbReference type="Rhea" id="RHEA:24898"/>
        <dbReference type="ChEBI" id="CHEBI:33019"/>
        <dbReference type="ChEBI" id="CHEBI:37565"/>
        <dbReference type="ChEBI" id="CHEBI:58805"/>
        <dbReference type="EC" id="2.7.7.65"/>
    </reaction>
</comment>
<evidence type="ECO:0000313" key="10">
    <source>
        <dbReference type="Proteomes" id="UP001269267"/>
    </source>
</evidence>
<dbReference type="InterPro" id="IPR011006">
    <property type="entry name" value="CheY-like_superfamily"/>
</dbReference>
<keyword evidence="5" id="KW-0597">Phosphoprotein</keyword>
<evidence type="ECO:0000256" key="5">
    <source>
        <dbReference type="PROSITE-ProRule" id="PRU00169"/>
    </source>
</evidence>
<evidence type="ECO:0000313" key="9">
    <source>
        <dbReference type="EMBL" id="MDR5874054.1"/>
    </source>
</evidence>
<dbReference type="CDD" id="cd01949">
    <property type="entry name" value="GGDEF"/>
    <property type="match status" value="1"/>
</dbReference>
<evidence type="ECO:0000259" key="6">
    <source>
        <dbReference type="PROSITE" id="PS50110"/>
    </source>
</evidence>
<dbReference type="RefSeq" id="WP_309767025.1">
    <property type="nucleotide sequence ID" value="NZ_JARWAI010000002.1"/>
</dbReference>
<dbReference type="PROSITE" id="PS50894">
    <property type="entry name" value="HPT"/>
    <property type="match status" value="1"/>
</dbReference>
<dbReference type="PANTHER" id="PTHR45138:SF9">
    <property type="entry name" value="DIGUANYLATE CYCLASE DGCM-RELATED"/>
    <property type="match status" value="1"/>
</dbReference>
<dbReference type="CDD" id="cd00156">
    <property type="entry name" value="REC"/>
    <property type="match status" value="2"/>
</dbReference>
<dbReference type="Gene3D" id="3.40.50.2300">
    <property type="match status" value="2"/>
</dbReference>
<protein>
    <recommendedName>
        <fullName evidence="1">diguanylate cyclase</fullName>
        <ecNumber evidence="1">2.7.7.65</ecNumber>
    </recommendedName>
</protein>
<dbReference type="PROSITE" id="PS50887">
    <property type="entry name" value="GGDEF"/>
    <property type="match status" value="1"/>
</dbReference>
<dbReference type="InterPro" id="IPR008207">
    <property type="entry name" value="Sig_transdc_His_kin_Hpt_dom"/>
</dbReference>
<dbReference type="SUPFAM" id="SSF47226">
    <property type="entry name" value="Histidine-containing phosphotransfer domain, HPT domain"/>
    <property type="match status" value="1"/>
</dbReference>
<keyword evidence="9" id="KW-0808">Transferase</keyword>
<feature type="modified residue" description="4-aspartylphosphate" evidence="5">
    <location>
        <position position="307"/>
    </location>
</feature>
<evidence type="ECO:0000256" key="2">
    <source>
        <dbReference type="ARBA" id="ARBA00023012"/>
    </source>
</evidence>
<feature type="modified residue" description="4-aspartylphosphate" evidence="5">
    <location>
        <position position="180"/>
    </location>
</feature>
<evidence type="ECO:0000256" key="1">
    <source>
        <dbReference type="ARBA" id="ARBA00012528"/>
    </source>
</evidence>
<evidence type="ECO:0000259" key="7">
    <source>
        <dbReference type="PROSITE" id="PS50887"/>
    </source>
</evidence>
<dbReference type="SMART" id="SM00267">
    <property type="entry name" value="GGDEF"/>
    <property type="match status" value="1"/>
</dbReference>
<reference evidence="9 10" key="1">
    <citation type="submission" date="2023-04" db="EMBL/GenBank/DDBJ databases">
        <title>A long-awaited taxogenomic arrangement of the family Halomonadaceae.</title>
        <authorList>
            <person name="De La Haba R."/>
            <person name="Chuvochina M."/>
            <person name="Wittouck S."/>
            <person name="Arahal D.R."/>
            <person name="Sanchez-Porro C."/>
            <person name="Hugenholtz P."/>
            <person name="Ventosa A."/>
        </authorList>
    </citation>
    <scope>NUCLEOTIDE SEQUENCE [LARGE SCALE GENOMIC DNA]</scope>
    <source>
        <strain evidence="9 10">DSM 18042</strain>
    </source>
</reference>
<dbReference type="InterPro" id="IPR050469">
    <property type="entry name" value="Diguanylate_Cyclase"/>
</dbReference>
<keyword evidence="2" id="KW-0902">Two-component regulatory system</keyword>
<accession>A0ABU1GAG5</accession>
<dbReference type="Proteomes" id="UP001269267">
    <property type="component" value="Unassembled WGS sequence"/>
</dbReference>
<evidence type="ECO:0000256" key="3">
    <source>
        <dbReference type="ARBA" id="ARBA00034247"/>
    </source>
</evidence>